<dbReference type="SUPFAM" id="SSF140864">
    <property type="entry name" value="TROVE domain-like"/>
    <property type="match status" value="1"/>
</dbReference>
<dbReference type="SMART" id="SM00320">
    <property type="entry name" value="WD40"/>
    <property type="match status" value="7"/>
</dbReference>
<reference evidence="3 4" key="1">
    <citation type="submission" date="2013-11" db="EMBL/GenBank/DDBJ databases">
        <title>Genome sequencing of Stegodyphus mimosarum.</title>
        <authorList>
            <person name="Bechsgaard J."/>
        </authorList>
    </citation>
    <scope>NUCLEOTIDE SEQUENCE [LARGE SCALE GENOMIC DNA]</scope>
</reference>
<dbReference type="Gene3D" id="1.25.40.370">
    <property type="match status" value="1"/>
</dbReference>
<dbReference type="Pfam" id="PF00400">
    <property type="entry name" value="WD40"/>
    <property type="match status" value="3"/>
</dbReference>
<dbReference type="InterPro" id="IPR037214">
    <property type="entry name" value="TROVE_dom_sf"/>
</dbReference>
<dbReference type="Pfam" id="PF05731">
    <property type="entry name" value="TROVE"/>
    <property type="match status" value="1"/>
</dbReference>
<dbReference type="PANTHER" id="PTHR44791:SF1">
    <property type="entry name" value="TELOMERASE PROTEIN COMPONENT 1"/>
    <property type="match status" value="1"/>
</dbReference>
<feature type="repeat" description="WD" evidence="1">
    <location>
        <begin position="1827"/>
        <end position="1867"/>
    </location>
</feature>
<dbReference type="PROSITE" id="PS50294">
    <property type="entry name" value="WD_REPEATS_REGION"/>
    <property type="match status" value="2"/>
</dbReference>
<keyword evidence="4" id="KW-1185">Reference proteome</keyword>
<dbReference type="Gene3D" id="3.40.50.410">
    <property type="entry name" value="von Willebrand factor, type A domain"/>
    <property type="match status" value="1"/>
</dbReference>
<dbReference type="PANTHER" id="PTHR44791">
    <property type="entry name" value="TELOMERASE PROTEIN COMPONENT 1 TEP1"/>
    <property type="match status" value="1"/>
</dbReference>
<evidence type="ECO:0000313" key="4">
    <source>
        <dbReference type="Proteomes" id="UP000054359"/>
    </source>
</evidence>
<dbReference type="STRING" id="407821.A0A087UUP6"/>
<dbReference type="InterPro" id="IPR049945">
    <property type="entry name" value="AAA_22"/>
</dbReference>
<dbReference type="Gene3D" id="3.40.50.300">
    <property type="entry name" value="P-loop containing nucleotide triphosphate hydrolases"/>
    <property type="match status" value="1"/>
</dbReference>
<dbReference type="PROSITE" id="PS50082">
    <property type="entry name" value="WD_REPEATS_2"/>
    <property type="match status" value="2"/>
</dbReference>
<feature type="non-terminal residue" evidence="3">
    <location>
        <position position="2086"/>
    </location>
</feature>
<dbReference type="Pfam" id="PF13401">
    <property type="entry name" value="AAA_22"/>
    <property type="match status" value="1"/>
</dbReference>
<dbReference type="Gene3D" id="2.130.10.10">
    <property type="entry name" value="YVTN repeat-like/Quinoprotein amine dehydrogenase"/>
    <property type="match status" value="3"/>
</dbReference>
<dbReference type="GO" id="GO:0000722">
    <property type="term" value="P:telomere maintenance via recombination"/>
    <property type="evidence" value="ECO:0007669"/>
    <property type="project" value="TreeGrafter"/>
</dbReference>
<evidence type="ECO:0000256" key="1">
    <source>
        <dbReference type="PROSITE-ProRule" id="PRU00221"/>
    </source>
</evidence>
<feature type="domain" description="TROVE" evidence="2">
    <location>
        <begin position="249"/>
        <end position="617"/>
    </location>
</feature>
<dbReference type="InterPro" id="IPR025139">
    <property type="entry name" value="DUF4062"/>
</dbReference>
<proteinExistence type="predicted"/>
<dbReference type="SUPFAM" id="SSF52540">
    <property type="entry name" value="P-loop containing nucleoside triphosphate hydrolases"/>
    <property type="match status" value="1"/>
</dbReference>
<gene>
    <name evidence="3" type="ORF">X975_23259</name>
</gene>
<dbReference type="EMBL" id="KK121728">
    <property type="protein sequence ID" value="KFM81085.1"/>
    <property type="molecule type" value="Genomic_DNA"/>
</dbReference>
<dbReference type="Proteomes" id="UP000054359">
    <property type="component" value="Unassembled WGS sequence"/>
</dbReference>
<dbReference type="PROSITE" id="PS50988">
    <property type="entry name" value="TROVE"/>
    <property type="match status" value="1"/>
</dbReference>
<keyword evidence="1" id="KW-0853">WD repeat</keyword>
<dbReference type="GO" id="GO:0003720">
    <property type="term" value="F:telomerase activity"/>
    <property type="evidence" value="ECO:0007669"/>
    <property type="project" value="TreeGrafter"/>
</dbReference>
<dbReference type="InterPro" id="IPR036465">
    <property type="entry name" value="vWFA_dom_sf"/>
</dbReference>
<feature type="repeat" description="WD" evidence="1">
    <location>
        <begin position="1701"/>
        <end position="1742"/>
    </location>
</feature>
<dbReference type="GO" id="GO:0005697">
    <property type="term" value="C:telomerase holoenzyme complex"/>
    <property type="evidence" value="ECO:0007669"/>
    <property type="project" value="TreeGrafter"/>
</dbReference>
<dbReference type="CDD" id="cd00200">
    <property type="entry name" value="WD40"/>
    <property type="match status" value="1"/>
</dbReference>
<dbReference type="OrthoDB" id="6427021at2759"/>
<dbReference type="GO" id="GO:0016887">
    <property type="term" value="F:ATP hydrolysis activity"/>
    <property type="evidence" value="ECO:0007669"/>
    <property type="project" value="InterPro"/>
</dbReference>
<dbReference type="InterPro" id="IPR027417">
    <property type="entry name" value="P-loop_NTPase"/>
</dbReference>
<evidence type="ECO:0000313" key="3">
    <source>
        <dbReference type="EMBL" id="KFM81085.1"/>
    </source>
</evidence>
<protein>
    <recommendedName>
        <fullName evidence="2">TROVE domain-containing protein</fullName>
    </recommendedName>
</protein>
<dbReference type="InterPro" id="IPR001680">
    <property type="entry name" value="WD40_rpt"/>
</dbReference>
<dbReference type="OMA" id="LINCENF"/>
<accession>A0A087UUP6</accession>
<dbReference type="GO" id="GO:0070034">
    <property type="term" value="F:telomerase RNA binding"/>
    <property type="evidence" value="ECO:0007669"/>
    <property type="project" value="TreeGrafter"/>
</dbReference>
<dbReference type="InterPro" id="IPR015943">
    <property type="entry name" value="WD40/YVTN_repeat-like_dom_sf"/>
</dbReference>
<sequence>MSLKNIFLKETDLTSTKNKFLFHSTERLREDLINCENFLLDEKERKRKIKTDHLHVVFEEATPIKKRKKKEKTRAARKSYFHERSISRECDDQFDGVDLDVRFLRESPRDGFRAAVAACHYADESMPSELGTTASEVAIQPAFAEGAITSSFSLDLASNLRNVPHFSPVAPDFSNTMFSFGSSAVTSTFGANAKPLLRKSVFTAKQTSSEGFSHLFGSKVLVFNLSEMPVYSFNLEEGDDIRTAKKITSLDLDEDYLLRVNKLQNLKIKKMKFVNAASVALMHSSKLTKPGDSYRLFLTKCADEVRLLDPEFILKVALYSRHELHIRSASNFLLSYAAFHESTRFYLQKYFDSTVRLPSDWIEVADIYQVFMDENSKKKIPAALKKVMKKSFVKFDEYQLAKYNRKKLKSRKGFTLKQLIRALHIDSPVNSVMCLLGKKYPEDIKSFQASGLPGSWLPEMAGKRMKLPIPETWETQISSKGNTAAIWESLIDNSKLPYMATLRNIRNLILSGISPKHHEKVLKHLENKNAVVNSHQLPIQFYEAFKIVVELELLIKQNETESSHLVPKFAPKWKMKWKTKMLQRIRNASCHLLNRYKSSISKALELSALHNLHPVPGKTLVICDLLNSEEHSAQSKSKVYPSCIMFTLMCLRACEDCKVNIVGSSEYVESVTFDDDQFLSTMKRVCEKYEQEYRHSSIFKSQISLSKLFEHYLEQRTVLSEKLDHIIFLRCCSFEFCSEIRDSITSFLRKYREIVNPELLYTDVAFTFSPNSFENMDSGDGKDVYLSGNSAQLLKFIAERSTGEQLLYIDGIDEKYNLTDISKCELKKLTLDKHLETNAVIPLQPKIKKWHTVRIFISSTFKDMHSERDMLIRYVIPELKKRASSICVKINEVDLRWGITEADCSTKRATELCLLEAQKCDYFIGILGERYGTIFKFEAPDSPELKWVQDYPPGLSVTELEVHAGALREPKLSERKSFFYFRDNSTFIGQVPMEWKLHFMPEDDEAKLKVGDLKSKILASGLKVYNGYPAQFAGVHNGKPVLGGLDRFGYKVLEDLWNAISQNYKEETYSNIVNEEELYQSELFDSCDYFVGMKNLQMDDLLKLIRKEGGIFVITGPSGGGKTAFVVNMLQSLSCFRVIKFFIGLSPRSTDITYMLRFITSSITMQFPALLPKSTEDIINQFPDVLMEAAKSSGERPLLLLIDGLDHLEPDDQMLDWLPFCLPSGLRFVCTTSESSYAFRVLCERRESETAVIFHSLNLLNQLDRACLVRHYLKKYGKSLDESSFNNQMLQIITKKDSCNPLYLRTACDFLRIYASFDNFMSMLQSMPSTLSLLFGEILLQMENEYGSIVIQTALTILCITKEGLDDKDLHFVLSFSLLENSRNEQLSFREMLEKIVALCTSVMAFNDNILSQIKFCSLIHLICVFTYGHNRSENLNLNGSEFEKSVKKFYANKNYGNFARLMHRTLAVHYYIICDPKVNGKWNGNSGSAFRCLLYHLLHGRCYQELSNLLCCQMFLKSVFECQAADNLLSYFSCLLQERKRESKEGTSVVDYAVLSSYHSFVIKNFHIFRSCPQLVGQQALNEPKDSLVQFTAEDTVFNTVECVSRSSETDLRVGTLDGFMKNVTAVACENFLPYAVLGSSDGFLRVMDMTSRKVVRRLKSHVSTITFICFAGKNRICVASADTTLSIWSSNDYNRIAVLKGHRHNVTGCCADSSGSILLSSSWDNSVRLWSLRDGKALSVISDFRCPVNCISHHPIKQQAACGLWNGNIEVWDTVSLERKLVLLGYGGSVKSISYTSDGINIIASYINSELIIWSSEQGLKISSLKGHVLPVKCITYSPAQDIISGSDDCTLKIWPSHSGYSVATLDACKYGPISLVEFITLNNLAVAFQNSEIWVMDINSGHVISKFTGLNDRVSCFSKHQQIKLEREDPQAKWCDSCIVFGTQSGNLLVGDSLTSSSYSVGHLNARITSIIHSRSIIFCGSSVGDIAVFSLPKTIFSQVITGAHEGSVTALSIFETDNELWAISAGLDKRLKFWTLFEEFQEEPQVVLQKECPSRHKDNITCLCYLPALEVRLADNVFQKDA</sequence>
<dbReference type="InterPro" id="IPR052652">
    <property type="entry name" value="Telomerase_Complex_Comp"/>
</dbReference>
<dbReference type="InterPro" id="IPR008858">
    <property type="entry name" value="TROVE_dom"/>
</dbReference>
<dbReference type="Pfam" id="PF13271">
    <property type="entry name" value="DUF4062"/>
    <property type="match status" value="1"/>
</dbReference>
<dbReference type="SUPFAM" id="SSF50978">
    <property type="entry name" value="WD40 repeat-like"/>
    <property type="match status" value="2"/>
</dbReference>
<name>A0A087UUP6_STEMI</name>
<dbReference type="InterPro" id="IPR036322">
    <property type="entry name" value="WD40_repeat_dom_sf"/>
</dbReference>
<organism evidence="3 4">
    <name type="scientific">Stegodyphus mimosarum</name>
    <name type="common">African social velvet spider</name>
    <dbReference type="NCBI Taxonomy" id="407821"/>
    <lineage>
        <taxon>Eukaryota</taxon>
        <taxon>Metazoa</taxon>
        <taxon>Ecdysozoa</taxon>
        <taxon>Arthropoda</taxon>
        <taxon>Chelicerata</taxon>
        <taxon>Arachnida</taxon>
        <taxon>Araneae</taxon>
        <taxon>Araneomorphae</taxon>
        <taxon>Entelegynae</taxon>
        <taxon>Eresoidea</taxon>
        <taxon>Eresidae</taxon>
        <taxon>Stegodyphus</taxon>
    </lineage>
</organism>
<evidence type="ECO:0000259" key="2">
    <source>
        <dbReference type="PROSITE" id="PS50988"/>
    </source>
</evidence>